<gene>
    <name evidence="1" type="ORF">SMTD_LOCUS16134</name>
</gene>
<protein>
    <submittedName>
        <fullName evidence="1">Uncharacterized protein</fullName>
    </submittedName>
</protein>
<organism evidence="1 2">
    <name type="scientific">Schistosoma mattheei</name>
    <dbReference type="NCBI Taxonomy" id="31246"/>
    <lineage>
        <taxon>Eukaryota</taxon>
        <taxon>Metazoa</taxon>
        <taxon>Spiralia</taxon>
        <taxon>Lophotrochozoa</taxon>
        <taxon>Platyhelminthes</taxon>
        <taxon>Trematoda</taxon>
        <taxon>Digenea</taxon>
        <taxon>Strigeidida</taxon>
        <taxon>Schistosomatoidea</taxon>
        <taxon>Schistosomatidae</taxon>
        <taxon>Schistosoma</taxon>
    </lineage>
</organism>
<reference evidence="1 2" key="1">
    <citation type="submission" date="2018-11" db="EMBL/GenBank/DDBJ databases">
        <authorList>
            <consortium name="Pathogen Informatics"/>
        </authorList>
    </citation>
    <scope>NUCLEOTIDE SEQUENCE [LARGE SCALE GENOMIC DNA]</scope>
    <source>
        <strain>Denwood</strain>
        <strain evidence="2">Zambia</strain>
    </source>
</reference>
<proteinExistence type="predicted"/>
<dbReference type="Proteomes" id="UP000269396">
    <property type="component" value="Unassembled WGS sequence"/>
</dbReference>
<accession>A0A183PP48</accession>
<keyword evidence="2" id="KW-1185">Reference proteome</keyword>
<dbReference type="AlphaFoldDB" id="A0A183PP48"/>
<name>A0A183PP48_9TREM</name>
<evidence type="ECO:0000313" key="2">
    <source>
        <dbReference type="Proteomes" id="UP000269396"/>
    </source>
</evidence>
<sequence>MVVGGEQKTLGLGCMLLGTHQQGVPVILRELMLPDRSDPVTAIDQPLIDICTSCADWLDNALSHKNYKKRWIMANSGNQDACFVYVSIMLIINYLVMITVTRFMVTSKV</sequence>
<dbReference type="EMBL" id="UZAL01036774">
    <property type="protein sequence ID" value="VDP70479.1"/>
    <property type="molecule type" value="Genomic_DNA"/>
</dbReference>
<evidence type="ECO:0000313" key="1">
    <source>
        <dbReference type="EMBL" id="VDP70479.1"/>
    </source>
</evidence>